<reference evidence="1 2" key="1">
    <citation type="submission" date="2016-10" db="EMBL/GenBank/DDBJ databases">
        <authorList>
            <person name="de Groot N.N."/>
        </authorList>
    </citation>
    <scope>NUCLEOTIDE SEQUENCE [LARGE SCALE GENOMIC DNA]</scope>
    <source>
        <strain evidence="1 2">ASO4-2</strain>
    </source>
</reference>
<evidence type="ECO:0000313" key="2">
    <source>
        <dbReference type="Proteomes" id="UP000198771"/>
    </source>
</evidence>
<dbReference type="Proteomes" id="UP000198771">
    <property type="component" value="Unassembled WGS sequence"/>
</dbReference>
<proteinExistence type="predicted"/>
<accession>A0A1G6C0K3</accession>
<protein>
    <submittedName>
        <fullName evidence="1">Uncharacterized protein</fullName>
    </submittedName>
</protein>
<evidence type="ECO:0000313" key="1">
    <source>
        <dbReference type="EMBL" id="SDB26443.1"/>
    </source>
</evidence>
<organism evidence="1 2">
    <name type="scientific">Desulfonatronum thiosulfatophilum</name>
    <dbReference type="NCBI Taxonomy" id="617002"/>
    <lineage>
        <taxon>Bacteria</taxon>
        <taxon>Pseudomonadati</taxon>
        <taxon>Thermodesulfobacteriota</taxon>
        <taxon>Desulfovibrionia</taxon>
        <taxon>Desulfovibrionales</taxon>
        <taxon>Desulfonatronaceae</taxon>
        <taxon>Desulfonatronum</taxon>
    </lineage>
</organism>
<dbReference type="AlphaFoldDB" id="A0A1G6C0K3"/>
<keyword evidence="2" id="KW-1185">Reference proteome</keyword>
<sequence>MLQIFPESNQLSSQNLLLEQRMHMVAVYTPLPRSVMPMVRNIGQTIPSHLELHMTIEEACPITHPYYVMNGDRF</sequence>
<dbReference type="EMBL" id="FMXO01000006">
    <property type="protein sequence ID" value="SDB26443.1"/>
    <property type="molecule type" value="Genomic_DNA"/>
</dbReference>
<gene>
    <name evidence="1" type="ORF">SAMN05660653_01265</name>
</gene>
<dbReference type="STRING" id="617002.SAMN05660653_01265"/>
<name>A0A1G6C0K3_9BACT</name>